<dbReference type="EMBL" id="BMHM01000002">
    <property type="protein sequence ID" value="GGC83887.1"/>
    <property type="molecule type" value="Genomic_DNA"/>
</dbReference>
<sequence length="226" mass="24451">MNLLRRLCFVVRATRAGQGEALDRAFSDLQQRSPLSQAPARFPLWMPAQAWKNAASILNVAPPVSKWAAICTGRQAPVSAVKLAKAASDRYEVLFYQTESTDELAAFLKGAGPIAYDPWRDTTTAIALSGVGLSVPPFRCTVANISPAMQAARQWVCEGQLFHSCDAELTEHVLQVLDKGSPPSSPHTQYYPSRNAGQRIDGALALIMAVGLALKEGQPEEVSEDD</sequence>
<comment type="caution">
    <text evidence="1">The sequence shown here is derived from an EMBL/GenBank/DDBJ whole genome shotgun (WGS) entry which is preliminary data.</text>
</comment>
<gene>
    <name evidence="1" type="ORF">GCM10011382_12550</name>
</gene>
<evidence type="ECO:0000313" key="2">
    <source>
        <dbReference type="Proteomes" id="UP000597301"/>
    </source>
</evidence>
<keyword evidence="2" id="KW-1185">Reference proteome</keyword>
<name>A0ABQ1NRT1_9GAMM</name>
<evidence type="ECO:0000313" key="1">
    <source>
        <dbReference type="EMBL" id="GGC83887.1"/>
    </source>
</evidence>
<protein>
    <submittedName>
        <fullName evidence="1">Uncharacterized protein</fullName>
    </submittedName>
</protein>
<dbReference type="Proteomes" id="UP000597301">
    <property type="component" value="Unassembled WGS sequence"/>
</dbReference>
<proteinExistence type="predicted"/>
<reference evidence="2" key="1">
    <citation type="journal article" date="2019" name="Int. J. Syst. Evol. Microbiol.">
        <title>The Global Catalogue of Microorganisms (GCM) 10K type strain sequencing project: providing services to taxonomists for standard genome sequencing and annotation.</title>
        <authorList>
            <consortium name="The Broad Institute Genomics Platform"/>
            <consortium name="The Broad Institute Genome Sequencing Center for Infectious Disease"/>
            <person name="Wu L."/>
            <person name="Ma J."/>
        </authorList>
    </citation>
    <scope>NUCLEOTIDE SEQUENCE [LARGE SCALE GENOMIC DNA]</scope>
    <source>
        <strain evidence="2">CGMCC 1.15122</strain>
    </source>
</reference>
<accession>A0ABQ1NRT1</accession>
<organism evidence="1 2">
    <name type="scientific">Vreelandella lutescens</name>
    <dbReference type="NCBI Taxonomy" id="1602943"/>
    <lineage>
        <taxon>Bacteria</taxon>
        <taxon>Pseudomonadati</taxon>
        <taxon>Pseudomonadota</taxon>
        <taxon>Gammaproteobacteria</taxon>
        <taxon>Oceanospirillales</taxon>
        <taxon>Halomonadaceae</taxon>
        <taxon>Vreelandella</taxon>
    </lineage>
</organism>
<dbReference type="RefSeq" id="WP_188638640.1">
    <property type="nucleotide sequence ID" value="NZ_BMHM01000002.1"/>
</dbReference>